<keyword evidence="2" id="KW-0808">Transferase</keyword>
<dbReference type="PANTHER" id="PTHR24058:SF17">
    <property type="entry name" value="HOMEODOMAIN INTERACTING PROTEIN KINASE, ISOFORM D"/>
    <property type="match status" value="1"/>
</dbReference>
<dbReference type="SMART" id="SM00220">
    <property type="entry name" value="S_TKc"/>
    <property type="match status" value="1"/>
</dbReference>
<dbReference type="PROSITE" id="PS50011">
    <property type="entry name" value="PROTEIN_KINASE_DOM"/>
    <property type="match status" value="1"/>
</dbReference>
<dbReference type="PROSITE" id="PS00108">
    <property type="entry name" value="PROTEIN_KINASE_ST"/>
    <property type="match status" value="1"/>
</dbReference>
<dbReference type="AlphaFoldDB" id="A0A1J4JNG6"/>
<dbReference type="Gene3D" id="3.30.200.20">
    <property type="entry name" value="Phosphorylase Kinase, domain 1"/>
    <property type="match status" value="1"/>
</dbReference>
<feature type="compositionally biased region" description="Polar residues" evidence="6">
    <location>
        <begin position="338"/>
        <end position="348"/>
    </location>
</feature>
<evidence type="ECO:0000313" key="9">
    <source>
        <dbReference type="Proteomes" id="UP000179807"/>
    </source>
</evidence>
<name>A0A1J4JNG6_9EUKA</name>
<evidence type="ECO:0000256" key="4">
    <source>
        <dbReference type="ARBA" id="ARBA00022777"/>
    </source>
</evidence>
<dbReference type="OrthoDB" id="9332038at2759"/>
<dbReference type="InterPro" id="IPR000719">
    <property type="entry name" value="Prot_kinase_dom"/>
</dbReference>
<evidence type="ECO:0000256" key="1">
    <source>
        <dbReference type="ARBA" id="ARBA00022527"/>
    </source>
</evidence>
<keyword evidence="9" id="KW-1185">Reference proteome</keyword>
<proteinExistence type="predicted"/>
<dbReference type="Gene3D" id="1.10.510.10">
    <property type="entry name" value="Transferase(Phosphotransferase) domain 1"/>
    <property type="match status" value="1"/>
</dbReference>
<evidence type="ECO:0000256" key="3">
    <source>
        <dbReference type="ARBA" id="ARBA00022741"/>
    </source>
</evidence>
<dbReference type="GO" id="GO:0004674">
    <property type="term" value="F:protein serine/threonine kinase activity"/>
    <property type="evidence" value="ECO:0007669"/>
    <property type="project" value="UniProtKB-KW"/>
</dbReference>
<sequence>MSNKNQFVALKIIKNLPQYHATGVSEIYIHRLLNHAPDHPGKKHVVMPISTFEIDGHICMVLPLLSRSLFEGICQIQSPLLILKTVRQIMKQLMQALAFIHQNGVSHCDVKPDNILYGEENSDDILLIDFGSATTNGAGQGQYIQSRFYRSFEVMLGLEFNNMIDVWSAGCVAAELYLDFAIFACDCESDAVHTMVALLGPVPEYLLTSAKNWWKFYDMTPKGYKLKMNPTEVLLTRHLYHSIYESTGAVPLKQIIMEHFPLITQEELDQVLCFSHFVHGLLNYDTTKRYTAAQALEHPFITETPFNENWRPPPGLRPRNQTLEKRPQQIPRSGSLDRLSTSDFLSLM</sequence>
<comment type="caution">
    <text evidence="8">The sequence shown here is derived from an EMBL/GenBank/DDBJ whole genome shotgun (WGS) entry which is preliminary data.</text>
</comment>
<dbReference type="SUPFAM" id="SSF56112">
    <property type="entry name" value="Protein kinase-like (PK-like)"/>
    <property type="match status" value="1"/>
</dbReference>
<keyword evidence="5" id="KW-0067">ATP-binding</keyword>
<protein>
    <submittedName>
        <fullName evidence="8">CMGC family protein kinase</fullName>
    </submittedName>
</protein>
<reference evidence="8" key="1">
    <citation type="submission" date="2016-10" db="EMBL/GenBank/DDBJ databases">
        <authorList>
            <person name="Benchimol M."/>
            <person name="Almeida L.G."/>
            <person name="Vasconcelos A.T."/>
            <person name="Perreira-Neves A."/>
            <person name="Rosa I.A."/>
            <person name="Tasca T."/>
            <person name="Bogo M.R."/>
            <person name="de Souza W."/>
        </authorList>
    </citation>
    <scope>NUCLEOTIDE SEQUENCE [LARGE SCALE GENOMIC DNA]</scope>
    <source>
        <strain evidence="8">K</strain>
    </source>
</reference>
<feature type="region of interest" description="Disordered" evidence="6">
    <location>
        <begin position="304"/>
        <end position="348"/>
    </location>
</feature>
<evidence type="ECO:0000256" key="6">
    <source>
        <dbReference type="SAM" id="MobiDB-lite"/>
    </source>
</evidence>
<dbReference type="Proteomes" id="UP000179807">
    <property type="component" value="Unassembled WGS sequence"/>
</dbReference>
<feature type="domain" description="Protein kinase" evidence="7">
    <location>
        <begin position="1"/>
        <end position="301"/>
    </location>
</feature>
<dbReference type="InterPro" id="IPR050494">
    <property type="entry name" value="Ser_Thr_dual-spec_kinase"/>
</dbReference>
<evidence type="ECO:0000259" key="7">
    <source>
        <dbReference type="PROSITE" id="PS50011"/>
    </source>
</evidence>
<gene>
    <name evidence="8" type="ORF">TRFO_08616</name>
</gene>
<dbReference type="InterPro" id="IPR008271">
    <property type="entry name" value="Ser/Thr_kinase_AS"/>
</dbReference>
<keyword evidence="4 8" id="KW-0418">Kinase</keyword>
<dbReference type="VEuPathDB" id="TrichDB:TRFO_08616"/>
<evidence type="ECO:0000256" key="5">
    <source>
        <dbReference type="ARBA" id="ARBA00022840"/>
    </source>
</evidence>
<dbReference type="PANTHER" id="PTHR24058">
    <property type="entry name" value="DUAL SPECIFICITY PROTEIN KINASE"/>
    <property type="match status" value="1"/>
</dbReference>
<dbReference type="GO" id="GO:0005524">
    <property type="term" value="F:ATP binding"/>
    <property type="evidence" value="ECO:0007669"/>
    <property type="project" value="UniProtKB-KW"/>
</dbReference>
<dbReference type="RefSeq" id="XP_068352190.1">
    <property type="nucleotide sequence ID" value="XM_068494398.1"/>
</dbReference>
<dbReference type="InterPro" id="IPR011009">
    <property type="entry name" value="Kinase-like_dom_sf"/>
</dbReference>
<organism evidence="8 9">
    <name type="scientific">Tritrichomonas foetus</name>
    <dbReference type="NCBI Taxonomy" id="1144522"/>
    <lineage>
        <taxon>Eukaryota</taxon>
        <taxon>Metamonada</taxon>
        <taxon>Parabasalia</taxon>
        <taxon>Tritrichomonadida</taxon>
        <taxon>Tritrichomonadidae</taxon>
        <taxon>Tritrichomonas</taxon>
    </lineage>
</organism>
<evidence type="ECO:0000313" key="8">
    <source>
        <dbReference type="EMBL" id="OHS99053.1"/>
    </source>
</evidence>
<keyword evidence="1" id="KW-0723">Serine/threonine-protein kinase</keyword>
<keyword evidence="3" id="KW-0547">Nucleotide-binding</keyword>
<dbReference type="GO" id="GO:0005737">
    <property type="term" value="C:cytoplasm"/>
    <property type="evidence" value="ECO:0007669"/>
    <property type="project" value="TreeGrafter"/>
</dbReference>
<dbReference type="GeneID" id="94829102"/>
<dbReference type="GO" id="GO:0004713">
    <property type="term" value="F:protein tyrosine kinase activity"/>
    <property type="evidence" value="ECO:0007669"/>
    <property type="project" value="TreeGrafter"/>
</dbReference>
<dbReference type="Pfam" id="PF00069">
    <property type="entry name" value="Pkinase"/>
    <property type="match status" value="1"/>
</dbReference>
<dbReference type="EMBL" id="MLAK01001026">
    <property type="protein sequence ID" value="OHS99053.1"/>
    <property type="molecule type" value="Genomic_DNA"/>
</dbReference>
<evidence type="ECO:0000256" key="2">
    <source>
        <dbReference type="ARBA" id="ARBA00022679"/>
    </source>
</evidence>
<accession>A0A1J4JNG6</accession>